<evidence type="ECO:0000256" key="3">
    <source>
        <dbReference type="ARBA" id="ARBA00034247"/>
    </source>
</evidence>
<keyword evidence="7" id="KW-1185">Reference proteome</keyword>
<evidence type="ECO:0000256" key="1">
    <source>
        <dbReference type="ARBA" id="ARBA00004665"/>
    </source>
</evidence>
<gene>
    <name evidence="6" type="ORF">BV494_03450</name>
</gene>
<keyword evidence="4" id="KW-0472">Membrane</keyword>
<dbReference type="PANTHER" id="PTHR45138:SF9">
    <property type="entry name" value="DIGUANYLATE CYCLASE DGCM-RELATED"/>
    <property type="match status" value="1"/>
</dbReference>
<sequence>MPFVKYEDGLFTKNESRKTLYMPMVFSLALCVLVMIINLVSFPKKVIGHSWMQNSGWVFDLVQLLILNFILWSFNRLTVQASLRRWINLGLLIWIMSAAFDVMDEFIHQPMWVGYFIEDVSRLTGMLCVSIGIYFIVRYVNDKYADVSIDSYRDELTHLPNRRYFRNILLELDNTNIYVFIIDIDFFKNINDKYGHDIGDEVLRAFGDLLSSLYDGHVTASRIGGEEFAVILQLPSKQEASLVAEKILSRTRDLLLRGEIRFTVSIGAGHKKEDETVGNLLKRVDVALYDAKCRGKNRIEWAAG</sequence>
<dbReference type="InterPro" id="IPR000160">
    <property type="entry name" value="GGDEF_dom"/>
</dbReference>
<dbReference type="OrthoDB" id="9812260at2"/>
<evidence type="ECO:0000313" key="6">
    <source>
        <dbReference type="EMBL" id="AVF34048.1"/>
    </source>
</evidence>
<dbReference type="PANTHER" id="PTHR45138">
    <property type="entry name" value="REGULATORY COMPONENTS OF SENSORY TRANSDUCTION SYSTEM"/>
    <property type="match status" value="1"/>
</dbReference>
<evidence type="ECO:0000256" key="4">
    <source>
        <dbReference type="SAM" id="Phobius"/>
    </source>
</evidence>
<dbReference type="EMBL" id="CP019062">
    <property type="protein sequence ID" value="AVF34048.1"/>
    <property type="molecule type" value="Genomic_DNA"/>
</dbReference>
<dbReference type="RefSeq" id="WP_104921592.1">
    <property type="nucleotide sequence ID" value="NZ_CP019062.1"/>
</dbReference>
<proteinExistence type="predicted"/>
<comment type="pathway">
    <text evidence="1">Purine metabolism; 3',5'-cyclic di-GMP biosynthesis.</text>
</comment>
<dbReference type="CDD" id="cd01949">
    <property type="entry name" value="GGDEF"/>
    <property type="match status" value="1"/>
</dbReference>
<keyword evidence="4" id="KW-1133">Transmembrane helix</keyword>
<dbReference type="PROSITE" id="PS50887">
    <property type="entry name" value="GGDEF"/>
    <property type="match status" value="1"/>
</dbReference>
<dbReference type="GO" id="GO:0052621">
    <property type="term" value="F:diguanylate cyclase activity"/>
    <property type="evidence" value="ECO:0007669"/>
    <property type="project" value="UniProtKB-EC"/>
</dbReference>
<evidence type="ECO:0000313" key="7">
    <source>
        <dbReference type="Proteomes" id="UP000239197"/>
    </source>
</evidence>
<dbReference type="InterPro" id="IPR043128">
    <property type="entry name" value="Rev_trsase/Diguanyl_cyclase"/>
</dbReference>
<feature type="transmembrane region" description="Helical" evidence="4">
    <location>
        <begin position="123"/>
        <end position="140"/>
    </location>
</feature>
<protein>
    <recommendedName>
        <fullName evidence="2">diguanylate cyclase</fullName>
        <ecNumber evidence="2">2.7.7.65</ecNumber>
    </recommendedName>
</protein>
<reference evidence="7" key="1">
    <citation type="submission" date="2017-01" db="EMBL/GenBank/DDBJ databases">
        <title>Genome sequence of Rouxiella sp. ERMR1:05.</title>
        <authorList>
            <person name="Kumar R."/>
            <person name="Singh D."/>
            <person name="Kumar S."/>
        </authorList>
    </citation>
    <scope>NUCLEOTIDE SEQUENCE [LARGE SCALE GENOMIC DNA]</scope>
    <source>
        <strain evidence="7">ERMR1:05</strain>
    </source>
</reference>
<dbReference type="KEGG" id="rox:BV494_03450"/>
<feature type="transmembrane region" description="Helical" evidence="4">
    <location>
        <begin position="20"/>
        <end position="42"/>
    </location>
</feature>
<dbReference type="Gene3D" id="3.30.70.270">
    <property type="match status" value="1"/>
</dbReference>
<feature type="domain" description="GGDEF" evidence="5">
    <location>
        <begin position="175"/>
        <end position="304"/>
    </location>
</feature>
<dbReference type="NCBIfam" id="TIGR00254">
    <property type="entry name" value="GGDEF"/>
    <property type="match status" value="1"/>
</dbReference>
<dbReference type="Pfam" id="PF00990">
    <property type="entry name" value="GGDEF"/>
    <property type="match status" value="1"/>
</dbReference>
<name>A0A2L1UMI7_9GAMM</name>
<organism evidence="6 7">
    <name type="scientific">Rahnella sikkimica</name>
    <dbReference type="NCBI Taxonomy" id="1805933"/>
    <lineage>
        <taxon>Bacteria</taxon>
        <taxon>Pseudomonadati</taxon>
        <taxon>Pseudomonadota</taxon>
        <taxon>Gammaproteobacteria</taxon>
        <taxon>Enterobacterales</taxon>
        <taxon>Yersiniaceae</taxon>
        <taxon>Rahnella</taxon>
    </lineage>
</organism>
<dbReference type="Proteomes" id="UP000239197">
    <property type="component" value="Chromosome"/>
</dbReference>
<feature type="transmembrane region" description="Helical" evidence="4">
    <location>
        <begin position="54"/>
        <end position="74"/>
    </location>
</feature>
<accession>A0A2L1UMI7</accession>
<feature type="transmembrane region" description="Helical" evidence="4">
    <location>
        <begin position="86"/>
        <end position="103"/>
    </location>
</feature>
<comment type="catalytic activity">
    <reaction evidence="3">
        <text>2 GTP = 3',3'-c-di-GMP + 2 diphosphate</text>
        <dbReference type="Rhea" id="RHEA:24898"/>
        <dbReference type="ChEBI" id="CHEBI:33019"/>
        <dbReference type="ChEBI" id="CHEBI:37565"/>
        <dbReference type="ChEBI" id="CHEBI:58805"/>
        <dbReference type="EC" id="2.7.7.65"/>
    </reaction>
</comment>
<evidence type="ECO:0000256" key="2">
    <source>
        <dbReference type="ARBA" id="ARBA00012528"/>
    </source>
</evidence>
<dbReference type="InterPro" id="IPR050469">
    <property type="entry name" value="Diguanylate_Cyclase"/>
</dbReference>
<evidence type="ECO:0000259" key="5">
    <source>
        <dbReference type="PROSITE" id="PS50887"/>
    </source>
</evidence>
<dbReference type="SMART" id="SM00267">
    <property type="entry name" value="GGDEF"/>
    <property type="match status" value="1"/>
</dbReference>
<dbReference type="EC" id="2.7.7.65" evidence="2"/>
<keyword evidence="4" id="KW-0812">Transmembrane</keyword>
<dbReference type="SUPFAM" id="SSF55073">
    <property type="entry name" value="Nucleotide cyclase"/>
    <property type="match status" value="1"/>
</dbReference>
<dbReference type="InterPro" id="IPR029787">
    <property type="entry name" value="Nucleotide_cyclase"/>
</dbReference>
<dbReference type="AlphaFoldDB" id="A0A2L1UMI7"/>